<feature type="compositionally biased region" description="Basic and acidic residues" evidence="12">
    <location>
        <begin position="279"/>
        <end position="308"/>
    </location>
</feature>
<keyword evidence="14" id="KW-1185">Reference proteome</keyword>
<comment type="function">
    <text evidence="10">RNA-binding protein that binds specific mRNAs including the ASH1 mRNA, coding for a repressor of the HO endonuclease. Part of the mRNA localization machinery that restricts accumulation of certain proteins to the bud and in the daughter cell. Required for the delivery of cortical endoplasmic reticulum into the emerging bud.</text>
</comment>
<feature type="region of interest" description="Disordered" evidence="12">
    <location>
        <begin position="333"/>
        <end position="395"/>
    </location>
</feature>
<feature type="compositionally biased region" description="Polar residues" evidence="12">
    <location>
        <begin position="9"/>
        <end position="20"/>
    </location>
</feature>
<dbReference type="Proteomes" id="UP000094565">
    <property type="component" value="Chromosome 3"/>
</dbReference>
<organism evidence="13 14">
    <name type="scientific">Komagataella pastoris</name>
    <name type="common">Yeast</name>
    <name type="synonym">Pichia pastoris</name>
    <dbReference type="NCBI Taxonomy" id="4922"/>
    <lineage>
        <taxon>Eukaryota</taxon>
        <taxon>Fungi</taxon>
        <taxon>Dikarya</taxon>
        <taxon>Ascomycota</taxon>
        <taxon>Saccharomycotina</taxon>
        <taxon>Pichiomycetes</taxon>
        <taxon>Pichiales</taxon>
        <taxon>Pichiaceae</taxon>
        <taxon>Komagataella</taxon>
    </lineage>
</organism>
<dbReference type="OrthoDB" id="6088208at2759"/>
<dbReference type="EMBL" id="CP014586">
    <property type="protein sequence ID" value="ANZ76533.1"/>
    <property type="molecule type" value="Genomic_DNA"/>
</dbReference>
<evidence type="ECO:0000256" key="6">
    <source>
        <dbReference type="ARBA" id="ARBA00022824"/>
    </source>
</evidence>
<dbReference type="GO" id="GO:0048309">
    <property type="term" value="P:endoplasmic reticulum inheritance"/>
    <property type="evidence" value="ECO:0007669"/>
    <property type="project" value="InterPro"/>
</dbReference>
<keyword evidence="4 11" id="KW-0813">Transport</keyword>
<evidence type="ECO:0000256" key="8">
    <source>
        <dbReference type="ARBA" id="ARBA00023054"/>
    </source>
</evidence>
<comment type="subcellular location">
    <subcellularLocation>
        <location evidence="1 11">Endoplasmic reticulum membrane</location>
        <topology evidence="1 11">Peripheral membrane protein</topology>
    </subcellularLocation>
</comment>
<dbReference type="GO" id="GO:0003723">
    <property type="term" value="F:RNA binding"/>
    <property type="evidence" value="ECO:0007669"/>
    <property type="project" value="UniProtKB-KW"/>
</dbReference>
<evidence type="ECO:0000256" key="3">
    <source>
        <dbReference type="ARBA" id="ARBA00019884"/>
    </source>
</evidence>
<evidence type="ECO:0000256" key="9">
    <source>
        <dbReference type="ARBA" id="ARBA00023136"/>
    </source>
</evidence>
<evidence type="ECO:0000313" key="14">
    <source>
        <dbReference type="Proteomes" id="UP000094565"/>
    </source>
</evidence>
<dbReference type="InterPro" id="IPR031398">
    <property type="entry name" value="She3"/>
</dbReference>
<evidence type="ECO:0000256" key="5">
    <source>
        <dbReference type="ARBA" id="ARBA00022816"/>
    </source>
</evidence>
<keyword evidence="7 11" id="KW-0694">RNA-binding</keyword>
<keyword evidence="9 11" id="KW-0472">Membrane</keyword>
<evidence type="ECO:0000313" key="13">
    <source>
        <dbReference type="EMBL" id="ANZ76533.1"/>
    </source>
</evidence>
<evidence type="ECO:0000256" key="4">
    <source>
        <dbReference type="ARBA" id="ARBA00022448"/>
    </source>
</evidence>
<feature type="region of interest" description="Disordered" evidence="12">
    <location>
        <begin position="1"/>
        <end position="20"/>
    </location>
</feature>
<name>A0A1B2JEW2_PICPA</name>
<evidence type="ECO:0000256" key="11">
    <source>
        <dbReference type="RuleBase" id="RU362142"/>
    </source>
</evidence>
<comment type="similarity">
    <text evidence="2 11">Belongs to the SHE3 family.</text>
</comment>
<sequence>MGDFGDSLRSPTKSSGTSRVIESLHERISSYSQSLEESKLELNEYKRKYNTVQKRLDSVTDQLENSKYQHDTVSSMLKRKERKITDLELELTDTTNRLATAEAEIADLKKQLSDAKLKESQERNELQRITTAYETISEGQESYRSHYEREINRLRTSFDVFVLENQRRLQENVDSLSGTDTDLGKAFSILKTDTKKLERMRLRKDESVTETLRKLASEARKHETQIMKVLIECEDAFRRSNFDLAKFPNITGYKKELIEVLEAEGIDTRDIGHSKVEHEKTIIRSIPHDSLDKKRNERKNSINREKRNATGSGQYQGIDIFNLRIAEDTPSLSVDSTTDLSEPSSFSFEKPDASYDSGQLDAEQTAPADASSKRKQSGRRRQRKRKPSRKVSQNE</sequence>
<keyword evidence="6 11" id="KW-0256">Endoplasmic reticulum</keyword>
<dbReference type="SUPFAM" id="SSF57997">
    <property type="entry name" value="Tropomyosin"/>
    <property type="match status" value="1"/>
</dbReference>
<keyword evidence="8 11" id="KW-0175">Coiled coil</keyword>
<feature type="compositionally biased region" description="Basic residues" evidence="12">
    <location>
        <begin position="373"/>
        <end position="389"/>
    </location>
</feature>
<evidence type="ECO:0000256" key="2">
    <source>
        <dbReference type="ARBA" id="ARBA00008123"/>
    </source>
</evidence>
<dbReference type="Pfam" id="PF17078">
    <property type="entry name" value="SHE3"/>
    <property type="match status" value="1"/>
</dbReference>
<evidence type="ECO:0000256" key="12">
    <source>
        <dbReference type="SAM" id="MobiDB-lite"/>
    </source>
</evidence>
<dbReference type="Gene3D" id="1.20.120.330">
    <property type="entry name" value="Nucleotidyltransferases domain 2"/>
    <property type="match status" value="1"/>
</dbReference>
<accession>A0A1B2JEW2</accession>
<reference evidence="13 14" key="1">
    <citation type="submission" date="2016-02" db="EMBL/GenBank/DDBJ databases">
        <title>Comparative genomic and transcriptomic foundation for Pichia pastoris.</title>
        <authorList>
            <person name="Love K.R."/>
            <person name="Shah K.A."/>
            <person name="Whittaker C.A."/>
            <person name="Wu J."/>
            <person name="Bartlett M.C."/>
            <person name="Ma D."/>
            <person name="Leeson R.L."/>
            <person name="Priest M."/>
            <person name="Young S.K."/>
            <person name="Love J.C."/>
        </authorList>
    </citation>
    <scope>NUCLEOTIDE SEQUENCE [LARGE SCALE GENOMIC DNA]</scope>
    <source>
        <strain evidence="13 14">ATCC 28485</strain>
    </source>
</reference>
<proteinExistence type="inferred from homology"/>
<feature type="region of interest" description="Disordered" evidence="12">
    <location>
        <begin position="279"/>
        <end position="313"/>
    </location>
</feature>
<gene>
    <name evidence="11 13" type="primary">SHE3</name>
    <name evidence="13" type="ORF">ATY40_BA7503875</name>
</gene>
<keyword evidence="5 11" id="KW-0509">mRNA transport</keyword>
<protein>
    <recommendedName>
        <fullName evidence="3 11">SWI5-dependent HO expression protein 3</fullName>
    </recommendedName>
</protein>
<feature type="coiled-coil region" evidence="11">
    <location>
        <begin position="21"/>
        <end position="125"/>
    </location>
</feature>
<dbReference type="GO" id="GO:0051028">
    <property type="term" value="P:mRNA transport"/>
    <property type="evidence" value="ECO:0007669"/>
    <property type="project" value="UniProtKB-UniRule"/>
</dbReference>
<evidence type="ECO:0000256" key="7">
    <source>
        <dbReference type="ARBA" id="ARBA00022884"/>
    </source>
</evidence>
<evidence type="ECO:0000256" key="10">
    <source>
        <dbReference type="ARBA" id="ARBA00024975"/>
    </source>
</evidence>
<dbReference type="GO" id="GO:0005789">
    <property type="term" value="C:endoplasmic reticulum membrane"/>
    <property type="evidence" value="ECO:0007669"/>
    <property type="project" value="UniProtKB-SubCell"/>
</dbReference>
<evidence type="ECO:0000256" key="1">
    <source>
        <dbReference type="ARBA" id="ARBA00004406"/>
    </source>
</evidence>
<feature type="compositionally biased region" description="Polar residues" evidence="12">
    <location>
        <begin position="333"/>
        <end position="347"/>
    </location>
</feature>
<dbReference type="AlphaFoldDB" id="A0A1B2JEW2"/>